<keyword evidence="11" id="KW-1003">Cell membrane</keyword>
<dbReference type="GO" id="GO:0046933">
    <property type="term" value="F:proton-transporting ATP synthase activity, rotational mechanism"/>
    <property type="evidence" value="ECO:0007669"/>
    <property type="project" value="UniProtKB-UniRule"/>
</dbReference>
<dbReference type="Pfam" id="PF00119">
    <property type="entry name" value="ATP-synt_A"/>
    <property type="match status" value="1"/>
</dbReference>
<evidence type="ECO:0000256" key="11">
    <source>
        <dbReference type="HAMAP-Rule" id="MF_01393"/>
    </source>
</evidence>
<organism evidence="14 15">
    <name type="scientific">Leptonema illini</name>
    <dbReference type="NCBI Taxonomy" id="183"/>
    <lineage>
        <taxon>Bacteria</taxon>
        <taxon>Pseudomonadati</taxon>
        <taxon>Spirochaetota</taxon>
        <taxon>Spirochaetia</taxon>
        <taxon>Leptospirales</taxon>
        <taxon>Leptospiraceae</taxon>
        <taxon>Leptonema</taxon>
    </lineage>
</organism>
<dbReference type="Proteomes" id="UP000460298">
    <property type="component" value="Unassembled WGS sequence"/>
</dbReference>
<evidence type="ECO:0000313" key="14">
    <source>
        <dbReference type="EMBL" id="KAB2930342.1"/>
    </source>
</evidence>
<keyword evidence="9 11" id="KW-0472">Membrane</keyword>
<accession>A0A833M050</accession>
<proteinExistence type="inferred from homology"/>
<dbReference type="EMBL" id="WBUI01000021">
    <property type="protein sequence ID" value="KAB2930342.1"/>
    <property type="molecule type" value="Genomic_DNA"/>
</dbReference>
<feature type="transmembrane region" description="Helical" evidence="11">
    <location>
        <begin position="207"/>
        <end position="231"/>
    </location>
</feature>
<evidence type="ECO:0000256" key="7">
    <source>
        <dbReference type="ARBA" id="ARBA00022989"/>
    </source>
</evidence>
<evidence type="ECO:0000256" key="4">
    <source>
        <dbReference type="ARBA" id="ARBA00022547"/>
    </source>
</evidence>
<evidence type="ECO:0000256" key="2">
    <source>
        <dbReference type="ARBA" id="ARBA00006810"/>
    </source>
</evidence>
<feature type="transmembrane region" description="Helical" evidence="11">
    <location>
        <begin position="326"/>
        <end position="344"/>
    </location>
</feature>
<evidence type="ECO:0000256" key="12">
    <source>
        <dbReference type="RuleBase" id="RU000483"/>
    </source>
</evidence>
<dbReference type="SUPFAM" id="SSF81336">
    <property type="entry name" value="F1F0 ATP synthase subunit A"/>
    <property type="match status" value="1"/>
</dbReference>
<keyword evidence="8 11" id="KW-0406">Ion transport</keyword>
<dbReference type="PANTHER" id="PTHR11410">
    <property type="entry name" value="ATP SYNTHASE SUBUNIT A"/>
    <property type="match status" value="1"/>
</dbReference>
<dbReference type="HAMAP" id="MF_01393">
    <property type="entry name" value="ATP_synth_a_bact"/>
    <property type="match status" value="1"/>
</dbReference>
<comment type="caution">
    <text evidence="14">The sequence shown here is derived from an EMBL/GenBank/DDBJ whole genome shotgun (WGS) entry which is preliminary data.</text>
</comment>
<protein>
    <recommendedName>
        <fullName evidence="11 12">ATP synthase subunit a</fullName>
    </recommendedName>
    <alternativeName>
        <fullName evidence="11">ATP synthase F0 sector subunit a</fullName>
    </alternativeName>
    <alternativeName>
        <fullName evidence="11">F-ATPase subunit 6</fullName>
    </alternativeName>
</protein>
<evidence type="ECO:0000256" key="8">
    <source>
        <dbReference type="ARBA" id="ARBA00023065"/>
    </source>
</evidence>
<keyword evidence="5 11" id="KW-0812">Transmembrane</keyword>
<dbReference type="AlphaFoldDB" id="A0A833M050"/>
<feature type="transmembrane region" description="Helical" evidence="11">
    <location>
        <begin position="243"/>
        <end position="261"/>
    </location>
</feature>
<dbReference type="InterPro" id="IPR000568">
    <property type="entry name" value="ATP_synth_F0_asu"/>
</dbReference>
<dbReference type="GO" id="GO:0045259">
    <property type="term" value="C:proton-transporting ATP synthase complex"/>
    <property type="evidence" value="ECO:0007669"/>
    <property type="project" value="UniProtKB-KW"/>
</dbReference>
<comment type="subcellular location">
    <subcellularLocation>
        <location evidence="11 12">Cell membrane</location>
        <topology evidence="11 12">Multi-pass membrane protein</topology>
    </subcellularLocation>
    <subcellularLocation>
        <location evidence="1">Membrane</location>
        <topology evidence="1">Multi-pass membrane protein</topology>
    </subcellularLocation>
</comment>
<gene>
    <name evidence="11 14" type="primary">atpB</name>
    <name evidence="14" type="ORF">F9K24_16900</name>
</gene>
<keyword evidence="10 11" id="KW-0066">ATP synthesis</keyword>
<keyword evidence="6 11" id="KW-0375">Hydrogen ion transport</keyword>
<feature type="transmembrane region" description="Helical" evidence="11">
    <location>
        <begin position="94"/>
        <end position="115"/>
    </location>
</feature>
<evidence type="ECO:0000256" key="5">
    <source>
        <dbReference type="ARBA" id="ARBA00022692"/>
    </source>
</evidence>
<evidence type="ECO:0000256" key="1">
    <source>
        <dbReference type="ARBA" id="ARBA00004141"/>
    </source>
</evidence>
<dbReference type="PANTHER" id="PTHR11410:SF0">
    <property type="entry name" value="ATP SYNTHASE SUBUNIT A"/>
    <property type="match status" value="1"/>
</dbReference>
<keyword evidence="3 11" id="KW-0813">Transport</keyword>
<dbReference type="InterPro" id="IPR035908">
    <property type="entry name" value="F0_ATP_A_sf"/>
</dbReference>
<dbReference type="CDD" id="cd00310">
    <property type="entry name" value="ATP-synt_Fo_a_6"/>
    <property type="match status" value="1"/>
</dbReference>
<comment type="similarity">
    <text evidence="2 11 12">Belongs to the ATPase A chain family.</text>
</comment>
<evidence type="ECO:0000256" key="6">
    <source>
        <dbReference type="ARBA" id="ARBA00022781"/>
    </source>
</evidence>
<keyword evidence="4 11" id="KW-0138">CF(0)</keyword>
<dbReference type="InterPro" id="IPR045083">
    <property type="entry name" value="ATP_synth_F0_asu_bact/mt"/>
</dbReference>
<evidence type="ECO:0000313" key="15">
    <source>
        <dbReference type="Proteomes" id="UP000460298"/>
    </source>
</evidence>
<dbReference type="GO" id="GO:0005886">
    <property type="term" value="C:plasma membrane"/>
    <property type="evidence" value="ECO:0007669"/>
    <property type="project" value="UniProtKB-SubCell"/>
</dbReference>
<evidence type="ECO:0000256" key="9">
    <source>
        <dbReference type="ARBA" id="ARBA00023136"/>
    </source>
</evidence>
<comment type="function">
    <text evidence="11 12">Key component of the proton channel; it plays a direct role in the translocation of protons across the membrane.</text>
</comment>
<feature type="transmembrane region" description="Helical" evidence="11">
    <location>
        <begin position="273"/>
        <end position="297"/>
    </location>
</feature>
<evidence type="ECO:0000256" key="3">
    <source>
        <dbReference type="ARBA" id="ARBA00022448"/>
    </source>
</evidence>
<feature type="transmembrane region" description="Helical" evidence="11">
    <location>
        <begin position="152"/>
        <end position="172"/>
    </location>
</feature>
<evidence type="ECO:0000256" key="13">
    <source>
        <dbReference type="SAM" id="SignalP"/>
    </source>
</evidence>
<keyword evidence="7 11" id="KW-1133">Transmembrane helix</keyword>
<keyword evidence="13" id="KW-0732">Signal</keyword>
<evidence type="ECO:0000256" key="10">
    <source>
        <dbReference type="ARBA" id="ARBA00023310"/>
    </source>
</evidence>
<name>A0A833M050_9LEPT</name>
<dbReference type="Gene3D" id="1.20.120.220">
    <property type="entry name" value="ATP synthase, F0 complex, subunit A"/>
    <property type="match status" value="1"/>
</dbReference>
<sequence length="347" mass="38725">MRKISLVLLLFFLSGHLAAEDHAEHAASEFNLEEVLVHHLMDSPIFELNIGGEKVRPGDPAFENDPYRRYVFKDEQGLYKWQGGLPLHITKRVAMMWVVSILMLVVFIAGARKIARDYSKIQGRFAGVVEVLVNYVRHDIAEANMHHPSQGFLAYVITAFFFILFSNILGLFPPIGEIIDITKNLVTGHSIAHHAAPGELPSPLLAIWPGITVTGDIAVTFTMAAMTVVMIYAAGFKYQGVQYVWHAVPGGVPWWLFPIMWPIEFIIGPLAKGFALMIRLLANMTAGHVIILVLLGFIFQYRSWGLVPVSMLGAGAIYLLELMVAFLQAFIFTLLSSIFIGLSMHRH</sequence>
<feature type="chain" id="PRO_5032556563" description="ATP synthase subunit a" evidence="13">
    <location>
        <begin position="20"/>
        <end position="347"/>
    </location>
</feature>
<feature type="signal peptide" evidence="13">
    <location>
        <begin position="1"/>
        <end position="19"/>
    </location>
</feature>
<reference evidence="14 15" key="1">
    <citation type="submission" date="2019-10" db="EMBL/GenBank/DDBJ databases">
        <title>Extracellular Electron Transfer in a Candidatus Methanoperedens spp. Enrichment Culture.</title>
        <authorList>
            <person name="Berger S."/>
            <person name="Rangel Shaw D."/>
            <person name="Berben T."/>
            <person name="In 'T Zandt M."/>
            <person name="Frank J."/>
            <person name="Reimann J."/>
            <person name="Jetten M.S.M."/>
            <person name="Welte C.U."/>
        </authorList>
    </citation>
    <scope>NUCLEOTIDE SEQUENCE [LARGE SCALE GENOMIC DNA]</scope>
    <source>
        <strain evidence="14">SB12</strain>
    </source>
</reference>
<dbReference type="NCBIfam" id="TIGR01131">
    <property type="entry name" value="ATP_synt_6_or_A"/>
    <property type="match status" value="1"/>
</dbReference>